<protein>
    <recommendedName>
        <fullName evidence="9">Xylulose kinase</fullName>
        <shortName evidence="9">Xylulokinase</shortName>
        <ecNumber evidence="9">2.7.1.17</ecNumber>
    </recommendedName>
</protein>
<evidence type="ECO:0000313" key="13">
    <source>
        <dbReference type="Proteomes" id="UP000032066"/>
    </source>
</evidence>
<evidence type="ECO:0000256" key="4">
    <source>
        <dbReference type="ARBA" id="ARBA00022741"/>
    </source>
</evidence>
<dbReference type="GO" id="GO:0042732">
    <property type="term" value="P:D-xylose metabolic process"/>
    <property type="evidence" value="ECO:0007669"/>
    <property type="project" value="UniProtKB-KW"/>
</dbReference>
<keyword evidence="3 8" id="KW-0808">Transferase</keyword>
<dbReference type="InterPro" id="IPR000577">
    <property type="entry name" value="Carb_kinase_FGGY"/>
</dbReference>
<dbReference type="NCBIfam" id="TIGR01312">
    <property type="entry name" value="XylB"/>
    <property type="match status" value="1"/>
</dbReference>
<dbReference type="InterPro" id="IPR050406">
    <property type="entry name" value="FGGY_Carb_Kinase"/>
</dbReference>
<evidence type="ECO:0000256" key="6">
    <source>
        <dbReference type="ARBA" id="ARBA00022840"/>
    </source>
</evidence>
<dbReference type="InterPro" id="IPR006000">
    <property type="entry name" value="Xylulokinase"/>
</dbReference>
<dbReference type="STRING" id="2064.TR51_04280"/>
<dbReference type="GO" id="GO:0005997">
    <property type="term" value="P:xylulose metabolic process"/>
    <property type="evidence" value="ECO:0007669"/>
    <property type="project" value="InterPro"/>
</dbReference>
<dbReference type="RefSeq" id="WP_043908069.1">
    <property type="nucleotide sequence ID" value="NZ_JXZB01000001.1"/>
</dbReference>
<evidence type="ECO:0000259" key="11">
    <source>
        <dbReference type="Pfam" id="PF02782"/>
    </source>
</evidence>
<comment type="caution">
    <text evidence="12">The sequence shown here is derived from an EMBL/GenBank/DDBJ whole genome shotgun (WGS) entry which is preliminary data.</text>
</comment>
<reference evidence="12 13" key="1">
    <citation type="submission" date="2015-02" db="EMBL/GenBank/DDBJ databases">
        <title>Draft genome sequence of Kitasatospora griseola MF730-N6, a bafilomycin, terpentecin and satosporin producer.</title>
        <authorList>
            <person name="Arens J.C."/>
            <person name="Haltli B."/>
            <person name="Kerr R.G."/>
        </authorList>
    </citation>
    <scope>NUCLEOTIDE SEQUENCE [LARGE SCALE GENOMIC DNA]</scope>
    <source>
        <strain evidence="12 13">MF730-N6</strain>
    </source>
</reference>
<evidence type="ECO:0000259" key="10">
    <source>
        <dbReference type="Pfam" id="PF00370"/>
    </source>
</evidence>
<evidence type="ECO:0000256" key="2">
    <source>
        <dbReference type="ARBA" id="ARBA00022629"/>
    </source>
</evidence>
<dbReference type="InterPro" id="IPR018485">
    <property type="entry name" value="FGGY_C"/>
</dbReference>
<evidence type="ECO:0000313" key="12">
    <source>
        <dbReference type="EMBL" id="KIQ66711.1"/>
    </source>
</evidence>
<keyword evidence="2 9" id="KW-0859">Xylose metabolism</keyword>
<proteinExistence type="inferred from homology"/>
<dbReference type="Gene3D" id="3.30.420.40">
    <property type="match status" value="2"/>
</dbReference>
<comment type="similarity">
    <text evidence="1 8">Belongs to the FGGY kinase family.</text>
</comment>
<evidence type="ECO:0000256" key="7">
    <source>
        <dbReference type="ARBA" id="ARBA00023277"/>
    </source>
</evidence>
<dbReference type="AlphaFoldDB" id="A0A0D0P576"/>
<dbReference type="Proteomes" id="UP000032066">
    <property type="component" value="Unassembled WGS sequence"/>
</dbReference>
<dbReference type="PATRIC" id="fig|2064.6.peg.950"/>
<dbReference type="OrthoDB" id="9805576at2"/>
<evidence type="ECO:0000256" key="8">
    <source>
        <dbReference type="RuleBase" id="RU003733"/>
    </source>
</evidence>
<keyword evidence="13" id="KW-1185">Reference proteome</keyword>
<keyword evidence="4 9" id="KW-0547">Nucleotide-binding</keyword>
<evidence type="ECO:0000256" key="1">
    <source>
        <dbReference type="ARBA" id="ARBA00009156"/>
    </source>
</evidence>
<sequence length="487" mass="49780">MAHPQVVIGVDSSTQSTKALAVDTGTGRVLGEGRAAHRVDSRHGQESDPEQWWDALNTAVAATGWADRAQALAIGGQQHGLVTLDAAGRPVRPALLWNDVRSAPQAAELVQEFGAQWWAAELGSVPGASFTAAKWAWLRAREPANADRTAAVRLPHDYLTERLTGHAVTDRGDASGTGWWTPDGPHPAVLARIGLDPALLPAVAPTGTPAGRARAGGPLRPGTPIATGTGDNMAAALGLGLTAGAPVLSLGTSGTVYTVARTRPADPTGTVAGFADALDNWLPLACTLNCTLAVDRIATLLGRDREAVEPGGTAVLLPYLDGERTPALPHASGLLHGLRHDTTAGQLLQAAYDGAAYSLLAALDDVLAVDRPAGTTSAAGTAGSADTPDPAQPLLLIGGGAQGPAWQHTVRRLSGRPVQLPAARELVALGAAAQAAALLTGEPADAVARRWGTADGPVLPALERDDAVLERIATTISQTAALQSGGR</sequence>
<dbReference type="EC" id="2.7.1.17" evidence="9"/>
<keyword evidence="7 9" id="KW-0119">Carbohydrate metabolism</keyword>
<dbReference type="GO" id="GO:0004856">
    <property type="term" value="F:D-xylulokinase activity"/>
    <property type="evidence" value="ECO:0007669"/>
    <property type="project" value="UniProtKB-EC"/>
</dbReference>
<dbReference type="SUPFAM" id="SSF53067">
    <property type="entry name" value="Actin-like ATPase domain"/>
    <property type="match status" value="2"/>
</dbReference>
<comment type="catalytic activity">
    <reaction evidence="9">
        <text>D-xylulose + ATP = D-xylulose 5-phosphate + ADP + H(+)</text>
        <dbReference type="Rhea" id="RHEA:10964"/>
        <dbReference type="ChEBI" id="CHEBI:15378"/>
        <dbReference type="ChEBI" id="CHEBI:17140"/>
        <dbReference type="ChEBI" id="CHEBI:30616"/>
        <dbReference type="ChEBI" id="CHEBI:57737"/>
        <dbReference type="ChEBI" id="CHEBI:456216"/>
        <dbReference type="EC" id="2.7.1.17"/>
    </reaction>
</comment>
<keyword evidence="5 8" id="KW-0418">Kinase</keyword>
<accession>A0A0D0P576</accession>
<dbReference type="PANTHER" id="PTHR43095:SF5">
    <property type="entry name" value="XYLULOSE KINASE"/>
    <property type="match status" value="1"/>
</dbReference>
<evidence type="ECO:0000256" key="5">
    <source>
        <dbReference type="ARBA" id="ARBA00022777"/>
    </source>
</evidence>
<evidence type="ECO:0000256" key="3">
    <source>
        <dbReference type="ARBA" id="ARBA00022679"/>
    </source>
</evidence>
<dbReference type="InterPro" id="IPR018484">
    <property type="entry name" value="FGGY_N"/>
</dbReference>
<dbReference type="PIRSF" id="PIRSF000538">
    <property type="entry name" value="GlpK"/>
    <property type="match status" value="1"/>
</dbReference>
<organism evidence="12 13">
    <name type="scientific">Kitasatospora griseola</name>
    <name type="common">Streptomyces griseolosporeus</name>
    <dbReference type="NCBI Taxonomy" id="2064"/>
    <lineage>
        <taxon>Bacteria</taxon>
        <taxon>Bacillati</taxon>
        <taxon>Actinomycetota</taxon>
        <taxon>Actinomycetes</taxon>
        <taxon>Kitasatosporales</taxon>
        <taxon>Streptomycetaceae</taxon>
        <taxon>Kitasatospora</taxon>
    </lineage>
</organism>
<gene>
    <name evidence="9" type="primary">xylB</name>
    <name evidence="12" type="ORF">TR51_04280</name>
</gene>
<dbReference type="Pfam" id="PF00370">
    <property type="entry name" value="FGGY_N"/>
    <property type="match status" value="1"/>
</dbReference>
<name>A0A0D0P576_KITGR</name>
<keyword evidence="6 9" id="KW-0067">ATP-binding</keyword>
<evidence type="ECO:0000256" key="9">
    <source>
        <dbReference type="RuleBase" id="RU364073"/>
    </source>
</evidence>
<dbReference type="InterPro" id="IPR018483">
    <property type="entry name" value="Carb_kinase_FGGY_CS"/>
</dbReference>
<dbReference type="InterPro" id="IPR043129">
    <property type="entry name" value="ATPase_NBD"/>
</dbReference>
<dbReference type="GO" id="GO:0005524">
    <property type="term" value="F:ATP binding"/>
    <property type="evidence" value="ECO:0007669"/>
    <property type="project" value="UniProtKB-KW"/>
</dbReference>
<feature type="domain" description="Carbohydrate kinase FGGY C-terminal" evidence="11">
    <location>
        <begin position="304"/>
        <end position="437"/>
    </location>
</feature>
<dbReference type="EMBL" id="JXZB01000001">
    <property type="protein sequence ID" value="KIQ66711.1"/>
    <property type="molecule type" value="Genomic_DNA"/>
</dbReference>
<dbReference type="PROSITE" id="PS00445">
    <property type="entry name" value="FGGY_KINASES_2"/>
    <property type="match status" value="1"/>
</dbReference>
<dbReference type="Pfam" id="PF02782">
    <property type="entry name" value="FGGY_C"/>
    <property type="match status" value="1"/>
</dbReference>
<feature type="domain" description="Carbohydrate kinase FGGY N-terminal" evidence="10">
    <location>
        <begin position="7"/>
        <end position="238"/>
    </location>
</feature>
<dbReference type="PANTHER" id="PTHR43095">
    <property type="entry name" value="SUGAR KINASE"/>
    <property type="match status" value="1"/>
</dbReference>